<keyword evidence="4" id="KW-0547">Nucleotide-binding</keyword>
<dbReference type="GO" id="GO:0043190">
    <property type="term" value="C:ATP-binding cassette (ABC) transporter complex"/>
    <property type="evidence" value="ECO:0007669"/>
    <property type="project" value="TreeGrafter"/>
</dbReference>
<protein>
    <submittedName>
        <fullName evidence="10">Cobalt/nickel transport system ATP-binding protein</fullName>
    </submittedName>
</protein>
<dbReference type="PANTHER" id="PTHR43553:SF24">
    <property type="entry name" value="ENERGY-COUPLING FACTOR TRANSPORTER ATP-BINDING PROTEIN ECFA1"/>
    <property type="match status" value="1"/>
</dbReference>
<accession>A0A1I0CHF7</accession>
<comment type="similarity">
    <text evidence="1">Belongs to the ABC transporter superfamily.</text>
</comment>
<dbReference type="GO" id="GO:0005524">
    <property type="term" value="F:ATP binding"/>
    <property type="evidence" value="ECO:0007669"/>
    <property type="project" value="UniProtKB-KW"/>
</dbReference>
<dbReference type="SUPFAM" id="SSF52540">
    <property type="entry name" value="P-loop containing nucleoside triphosphate hydrolases"/>
    <property type="match status" value="1"/>
</dbReference>
<dbReference type="InterPro" id="IPR003593">
    <property type="entry name" value="AAA+_ATPase"/>
</dbReference>
<evidence type="ECO:0000256" key="6">
    <source>
        <dbReference type="ARBA" id="ARBA00022967"/>
    </source>
</evidence>
<dbReference type="EMBL" id="FNBJ01000037">
    <property type="protein sequence ID" value="SDG00080.1"/>
    <property type="molecule type" value="Genomic_DNA"/>
</dbReference>
<keyword evidence="6" id="KW-1278">Translocase</keyword>
<evidence type="ECO:0000256" key="3">
    <source>
        <dbReference type="ARBA" id="ARBA00022475"/>
    </source>
</evidence>
<keyword evidence="7" id="KW-0472">Membrane</keyword>
<organism evidence="10 11">
    <name type="scientific">Halanaerobium congolense</name>
    <dbReference type="NCBI Taxonomy" id="54121"/>
    <lineage>
        <taxon>Bacteria</taxon>
        <taxon>Bacillati</taxon>
        <taxon>Bacillota</taxon>
        <taxon>Clostridia</taxon>
        <taxon>Halanaerobiales</taxon>
        <taxon>Halanaerobiaceae</taxon>
        <taxon>Halanaerobium</taxon>
    </lineage>
</organism>
<gene>
    <name evidence="9" type="ORF">SAMN04488598_1377</name>
    <name evidence="10" type="ORF">SAMN04515652_1367</name>
</gene>
<dbReference type="Proteomes" id="UP000199519">
    <property type="component" value="Unassembled WGS sequence"/>
</dbReference>
<reference evidence="11 12" key="1">
    <citation type="submission" date="2016-10" db="EMBL/GenBank/DDBJ databases">
        <authorList>
            <person name="Varghese N."/>
            <person name="Submissions S."/>
        </authorList>
    </citation>
    <scope>NUCLEOTIDE SEQUENCE [LARGE SCALE GENOMIC DNA]</scope>
    <source>
        <strain evidence="9 12">WG2</strain>
        <strain evidence="10 11">WG5</strain>
    </source>
</reference>
<keyword evidence="12" id="KW-1185">Reference proteome</keyword>
<dbReference type="CDD" id="cd03225">
    <property type="entry name" value="ABC_cobalt_CbiO_domain1"/>
    <property type="match status" value="1"/>
</dbReference>
<dbReference type="AlphaFoldDB" id="A0A1I0CHF7"/>
<dbReference type="RefSeq" id="WP_089720710.1">
    <property type="nucleotide sequence ID" value="NZ_FNBJ01000037.1"/>
</dbReference>
<evidence type="ECO:0000313" key="9">
    <source>
        <dbReference type="EMBL" id="SDG00080.1"/>
    </source>
</evidence>
<keyword evidence="5 10" id="KW-0067">ATP-binding</keyword>
<dbReference type="Proteomes" id="UP000198612">
    <property type="component" value="Unassembled WGS sequence"/>
</dbReference>
<evidence type="ECO:0000256" key="5">
    <source>
        <dbReference type="ARBA" id="ARBA00022840"/>
    </source>
</evidence>
<evidence type="ECO:0000313" key="10">
    <source>
        <dbReference type="EMBL" id="SET18403.1"/>
    </source>
</evidence>
<evidence type="ECO:0000313" key="11">
    <source>
        <dbReference type="Proteomes" id="UP000198612"/>
    </source>
</evidence>
<evidence type="ECO:0000259" key="8">
    <source>
        <dbReference type="PROSITE" id="PS50893"/>
    </source>
</evidence>
<dbReference type="GO" id="GO:0016887">
    <property type="term" value="F:ATP hydrolysis activity"/>
    <property type="evidence" value="ECO:0007669"/>
    <property type="project" value="InterPro"/>
</dbReference>
<sequence length="206" mass="23390">MIKLENIYFEYEDGNKVLEAFDFEIKAGERIALKGSNGAGKTTVFKLIMGLIKAQKGKLHIFGKERKKEKDFLEVRERVGYLFQDSDNQLFCPTVEEDIAFGPINLGKSRSQAKKIVEEKLKLVEMEGFEKKASYNLSQGQKKIIAFASVLAMEPELLLLDEPFASLDKESAARMVYILKKISQPFVLVSHNDKLSQKVIDKSYSI</sequence>
<name>A0A1I0CHF7_9FIRM</name>
<evidence type="ECO:0000256" key="4">
    <source>
        <dbReference type="ARBA" id="ARBA00022741"/>
    </source>
</evidence>
<dbReference type="PANTHER" id="PTHR43553">
    <property type="entry name" value="HEAVY METAL TRANSPORTER"/>
    <property type="match status" value="1"/>
</dbReference>
<evidence type="ECO:0000256" key="2">
    <source>
        <dbReference type="ARBA" id="ARBA00022448"/>
    </source>
</evidence>
<dbReference type="InterPro" id="IPR015856">
    <property type="entry name" value="ABC_transpr_CbiO/EcfA_su"/>
</dbReference>
<dbReference type="Gene3D" id="3.40.50.300">
    <property type="entry name" value="P-loop containing nucleotide triphosphate hydrolases"/>
    <property type="match status" value="1"/>
</dbReference>
<dbReference type="InterPro" id="IPR027417">
    <property type="entry name" value="P-loop_NTPase"/>
</dbReference>
<evidence type="ECO:0000256" key="1">
    <source>
        <dbReference type="ARBA" id="ARBA00005417"/>
    </source>
</evidence>
<keyword evidence="2" id="KW-0813">Transport</keyword>
<dbReference type="GO" id="GO:0042626">
    <property type="term" value="F:ATPase-coupled transmembrane transporter activity"/>
    <property type="evidence" value="ECO:0007669"/>
    <property type="project" value="TreeGrafter"/>
</dbReference>
<dbReference type="InterPro" id="IPR003439">
    <property type="entry name" value="ABC_transporter-like_ATP-bd"/>
</dbReference>
<evidence type="ECO:0000256" key="7">
    <source>
        <dbReference type="ARBA" id="ARBA00023136"/>
    </source>
</evidence>
<dbReference type="SMART" id="SM00382">
    <property type="entry name" value="AAA"/>
    <property type="match status" value="1"/>
</dbReference>
<dbReference type="EMBL" id="FOHG01000036">
    <property type="protein sequence ID" value="SET18403.1"/>
    <property type="molecule type" value="Genomic_DNA"/>
</dbReference>
<dbReference type="InterPro" id="IPR050095">
    <property type="entry name" value="ECF_ABC_transporter_ATP-bd"/>
</dbReference>
<dbReference type="Pfam" id="PF00005">
    <property type="entry name" value="ABC_tran"/>
    <property type="match status" value="1"/>
</dbReference>
<keyword evidence="3" id="KW-1003">Cell membrane</keyword>
<feature type="domain" description="ABC transporter" evidence="8">
    <location>
        <begin position="2"/>
        <end position="206"/>
    </location>
</feature>
<proteinExistence type="inferred from homology"/>
<dbReference type="PROSITE" id="PS50893">
    <property type="entry name" value="ABC_TRANSPORTER_2"/>
    <property type="match status" value="1"/>
</dbReference>
<evidence type="ECO:0000313" key="12">
    <source>
        <dbReference type="Proteomes" id="UP000199519"/>
    </source>
</evidence>